<protein>
    <submittedName>
        <fullName evidence="1">Uncharacterized protein</fullName>
    </submittedName>
</protein>
<reference evidence="1 2" key="1">
    <citation type="journal article" date="2019" name="Sci. Rep.">
        <title>Orb-weaving spider Araneus ventricosus genome elucidates the spidroin gene catalogue.</title>
        <authorList>
            <person name="Kono N."/>
            <person name="Nakamura H."/>
            <person name="Ohtoshi R."/>
            <person name="Moran D.A.P."/>
            <person name="Shinohara A."/>
            <person name="Yoshida Y."/>
            <person name="Fujiwara M."/>
            <person name="Mori M."/>
            <person name="Tomita M."/>
            <person name="Arakawa K."/>
        </authorList>
    </citation>
    <scope>NUCLEOTIDE SEQUENCE [LARGE SCALE GENOMIC DNA]</scope>
</reference>
<sequence>MQIFYIDSHPFSGDPNPVFMIPRTFSDIPDIIQGDIRTGVDISYKRRTVLPEGGWLITLSLSKLLFFREQKVTVSKPDSTEDPTCMGVFWVQNMTSAVKSPPTSMIWKSEEGLLAQVSSSPSDPQ</sequence>
<accession>A0A4Y2F2Z4</accession>
<dbReference type="EMBL" id="BGPR01000785">
    <property type="protein sequence ID" value="GBM35471.1"/>
    <property type="molecule type" value="Genomic_DNA"/>
</dbReference>
<gene>
    <name evidence="1" type="ORF">AVEN_73266_1</name>
</gene>
<organism evidence="1 2">
    <name type="scientific">Araneus ventricosus</name>
    <name type="common">Orbweaver spider</name>
    <name type="synonym">Epeira ventricosa</name>
    <dbReference type="NCBI Taxonomy" id="182803"/>
    <lineage>
        <taxon>Eukaryota</taxon>
        <taxon>Metazoa</taxon>
        <taxon>Ecdysozoa</taxon>
        <taxon>Arthropoda</taxon>
        <taxon>Chelicerata</taxon>
        <taxon>Arachnida</taxon>
        <taxon>Araneae</taxon>
        <taxon>Araneomorphae</taxon>
        <taxon>Entelegynae</taxon>
        <taxon>Araneoidea</taxon>
        <taxon>Araneidae</taxon>
        <taxon>Araneus</taxon>
    </lineage>
</organism>
<comment type="caution">
    <text evidence="1">The sequence shown here is derived from an EMBL/GenBank/DDBJ whole genome shotgun (WGS) entry which is preliminary data.</text>
</comment>
<proteinExistence type="predicted"/>
<name>A0A4Y2F2Z4_ARAVE</name>
<evidence type="ECO:0000313" key="1">
    <source>
        <dbReference type="EMBL" id="GBM35471.1"/>
    </source>
</evidence>
<keyword evidence="2" id="KW-1185">Reference proteome</keyword>
<dbReference type="Proteomes" id="UP000499080">
    <property type="component" value="Unassembled WGS sequence"/>
</dbReference>
<evidence type="ECO:0000313" key="2">
    <source>
        <dbReference type="Proteomes" id="UP000499080"/>
    </source>
</evidence>
<dbReference type="AlphaFoldDB" id="A0A4Y2F2Z4"/>